<evidence type="ECO:0008006" key="3">
    <source>
        <dbReference type="Google" id="ProtNLM"/>
    </source>
</evidence>
<reference evidence="1" key="2">
    <citation type="submission" date="2022-01" db="EMBL/GenBank/DDBJ databases">
        <authorList>
            <person name="Yamashiro T."/>
            <person name="Shiraishi A."/>
            <person name="Satake H."/>
            <person name="Nakayama K."/>
        </authorList>
    </citation>
    <scope>NUCLEOTIDE SEQUENCE</scope>
</reference>
<organism evidence="1 2">
    <name type="scientific">Tanacetum coccineum</name>
    <dbReference type="NCBI Taxonomy" id="301880"/>
    <lineage>
        <taxon>Eukaryota</taxon>
        <taxon>Viridiplantae</taxon>
        <taxon>Streptophyta</taxon>
        <taxon>Embryophyta</taxon>
        <taxon>Tracheophyta</taxon>
        <taxon>Spermatophyta</taxon>
        <taxon>Magnoliopsida</taxon>
        <taxon>eudicotyledons</taxon>
        <taxon>Gunneridae</taxon>
        <taxon>Pentapetalae</taxon>
        <taxon>asterids</taxon>
        <taxon>campanulids</taxon>
        <taxon>Asterales</taxon>
        <taxon>Asteraceae</taxon>
        <taxon>Asteroideae</taxon>
        <taxon>Anthemideae</taxon>
        <taxon>Anthemidinae</taxon>
        <taxon>Tanacetum</taxon>
    </lineage>
</organism>
<reference evidence="1" key="1">
    <citation type="journal article" date="2022" name="Int. J. Mol. Sci.">
        <title>Draft Genome of Tanacetum Coccineum: Genomic Comparison of Closely Related Tanacetum-Family Plants.</title>
        <authorList>
            <person name="Yamashiro T."/>
            <person name="Shiraishi A."/>
            <person name="Nakayama K."/>
            <person name="Satake H."/>
        </authorList>
    </citation>
    <scope>NUCLEOTIDE SEQUENCE</scope>
</reference>
<dbReference type="EMBL" id="BQNB010016057">
    <property type="protein sequence ID" value="GJT47321.1"/>
    <property type="molecule type" value="Genomic_DNA"/>
</dbReference>
<keyword evidence="2" id="KW-1185">Reference proteome</keyword>
<gene>
    <name evidence="1" type="ORF">Tco_0956036</name>
</gene>
<name>A0ABQ5E8Z1_9ASTR</name>
<dbReference type="Proteomes" id="UP001151760">
    <property type="component" value="Unassembled WGS sequence"/>
</dbReference>
<accession>A0ABQ5E8Z1</accession>
<evidence type="ECO:0000313" key="1">
    <source>
        <dbReference type="EMBL" id="GJT47321.1"/>
    </source>
</evidence>
<evidence type="ECO:0000313" key="2">
    <source>
        <dbReference type="Proteomes" id="UP001151760"/>
    </source>
</evidence>
<proteinExistence type="predicted"/>
<comment type="caution">
    <text evidence="1">The sequence shown here is derived from an EMBL/GenBank/DDBJ whole genome shotgun (WGS) entry which is preliminary data.</text>
</comment>
<sequence length="209" mass="23987">MPSEHFILVFLHQRMRNQRIAKVDWKLIGCGVRLGKRAFSSLFGEDVEYFAPRLFFNMDKLEKQLNAEEFNEEIAMVVFKLLADAEKNVLTTIPCLKSLNLHGIDFSSDIMAKYVYEFPQSALCSSDVYFSKMVQLQLQSVTLVRISGLKNEECLIKSLLSGSPLLRKMEIHTDLFQHVGVDNGKLIFATKLLELHRASPVAEIKLKFW</sequence>
<protein>
    <recommendedName>
        <fullName evidence="3">FBD domain-containing protein</fullName>
    </recommendedName>
</protein>